<dbReference type="PROSITE" id="PS01195">
    <property type="entry name" value="PEPT_TRNA_HYDROL_1"/>
    <property type="match status" value="1"/>
</dbReference>
<protein>
    <recommendedName>
        <fullName evidence="6 7">Peptidyl-tRNA hydrolase</fullName>
        <shortName evidence="7">Pth</shortName>
        <ecNumber evidence="1 7">3.1.1.29</ecNumber>
    </recommendedName>
</protein>
<dbReference type="InterPro" id="IPR036416">
    <property type="entry name" value="Pept_tRNA_hydro_sf"/>
</dbReference>
<feature type="binding site" evidence="7">
    <location>
        <position position="14"/>
    </location>
    <ligand>
        <name>tRNA</name>
        <dbReference type="ChEBI" id="CHEBI:17843"/>
    </ligand>
</feature>
<feature type="binding site" evidence="7">
    <location>
        <position position="63"/>
    </location>
    <ligand>
        <name>tRNA</name>
        <dbReference type="ChEBI" id="CHEBI:17843"/>
    </ligand>
</feature>
<evidence type="ECO:0000256" key="3">
    <source>
        <dbReference type="ARBA" id="ARBA00022801"/>
    </source>
</evidence>
<dbReference type="HAMAP" id="MF_00083">
    <property type="entry name" value="Pept_tRNA_hydro_bact"/>
    <property type="match status" value="1"/>
</dbReference>
<organism evidence="10 11">
    <name type="scientific">Candidatus Komeilibacteria bacterium CG_4_10_14_0_8_um_filter_37_78</name>
    <dbReference type="NCBI Taxonomy" id="1974471"/>
    <lineage>
        <taxon>Bacteria</taxon>
        <taxon>Candidatus Komeiliibacteriota</taxon>
    </lineage>
</organism>
<proteinExistence type="inferred from homology"/>
<dbReference type="InterPro" id="IPR001328">
    <property type="entry name" value="Pept_tRNA_hydro"/>
</dbReference>
<dbReference type="PROSITE" id="PS01196">
    <property type="entry name" value="PEPT_TRNA_HYDROL_2"/>
    <property type="match status" value="1"/>
</dbReference>
<comment type="function">
    <text evidence="7">Catalyzes the release of premature peptidyl moieties from peptidyl-tRNA molecules trapped in stalled 50S ribosomal subunits, and thus maintains levels of free tRNAs and 50S ribosomes.</text>
</comment>
<dbReference type="AlphaFoldDB" id="A0A2M7REV1"/>
<dbReference type="Pfam" id="PF01195">
    <property type="entry name" value="Pept_tRNA_hydro"/>
    <property type="match status" value="1"/>
</dbReference>
<comment type="function">
    <text evidence="7">Hydrolyzes ribosome-free peptidyl-tRNAs (with 1 or more amino acids incorporated), which drop off the ribosome during protein synthesis, or as a result of ribosome stalling.</text>
</comment>
<dbReference type="GO" id="GO:0000049">
    <property type="term" value="F:tRNA binding"/>
    <property type="evidence" value="ECO:0007669"/>
    <property type="project" value="UniProtKB-UniRule"/>
</dbReference>
<dbReference type="EC" id="3.1.1.29" evidence="1 7"/>
<feature type="site" description="Discriminates between blocked and unblocked aminoacyl-tRNA" evidence="7">
    <location>
        <position position="9"/>
    </location>
</feature>
<feature type="site" description="Stabilizes the basic form of H active site to accept a proton" evidence="7">
    <location>
        <position position="90"/>
    </location>
</feature>
<dbReference type="SUPFAM" id="SSF53178">
    <property type="entry name" value="Peptidyl-tRNA hydrolase-like"/>
    <property type="match status" value="1"/>
</dbReference>
<evidence type="ECO:0000256" key="8">
    <source>
        <dbReference type="RuleBase" id="RU000673"/>
    </source>
</evidence>
<evidence type="ECO:0000256" key="4">
    <source>
        <dbReference type="ARBA" id="ARBA00022884"/>
    </source>
</evidence>
<comment type="subcellular location">
    <subcellularLocation>
        <location evidence="7">Cytoplasm</location>
    </subcellularLocation>
</comment>
<comment type="caution">
    <text evidence="10">The sequence shown here is derived from an EMBL/GenBank/DDBJ whole genome shotgun (WGS) entry which is preliminary data.</text>
</comment>
<comment type="similarity">
    <text evidence="5 7 9">Belongs to the PTH family.</text>
</comment>
<feature type="binding site" evidence="7">
    <location>
        <position position="65"/>
    </location>
    <ligand>
        <name>tRNA</name>
        <dbReference type="ChEBI" id="CHEBI:17843"/>
    </ligand>
</feature>
<name>A0A2M7REV1_9BACT</name>
<evidence type="ECO:0000313" key="10">
    <source>
        <dbReference type="EMBL" id="PIY95290.1"/>
    </source>
</evidence>
<dbReference type="NCBIfam" id="TIGR00447">
    <property type="entry name" value="pth"/>
    <property type="match status" value="1"/>
</dbReference>
<keyword evidence="2 7" id="KW-0820">tRNA-binding</keyword>
<dbReference type="FunFam" id="3.40.50.1470:FF:000001">
    <property type="entry name" value="Peptidyl-tRNA hydrolase"/>
    <property type="match status" value="1"/>
</dbReference>
<evidence type="ECO:0000256" key="5">
    <source>
        <dbReference type="ARBA" id="ARBA00038063"/>
    </source>
</evidence>
<dbReference type="GO" id="GO:0072344">
    <property type="term" value="P:rescue of stalled ribosome"/>
    <property type="evidence" value="ECO:0007669"/>
    <property type="project" value="UniProtKB-UniRule"/>
</dbReference>
<reference evidence="11" key="1">
    <citation type="submission" date="2017-09" db="EMBL/GenBank/DDBJ databases">
        <title>Depth-based differentiation of microbial function through sediment-hosted aquifers and enrichment of novel symbionts in the deep terrestrial subsurface.</title>
        <authorList>
            <person name="Probst A.J."/>
            <person name="Ladd B."/>
            <person name="Jarett J.K."/>
            <person name="Geller-Mcgrath D.E."/>
            <person name="Sieber C.M.K."/>
            <person name="Emerson J.B."/>
            <person name="Anantharaman K."/>
            <person name="Thomas B.C."/>
            <person name="Malmstrom R."/>
            <person name="Stieglmeier M."/>
            <person name="Klingl A."/>
            <person name="Woyke T."/>
            <person name="Ryan C.M."/>
            <person name="Banfield J.F."/>
        </authorList>
    </citation>
    <scope>NUCLEOTIDE SEQUENCE [LARGE SCALE GENOMIC DNA]</scope>
</reference>
<evidence type="ECO:0000313" key="11">
    <source>
        <dbReference type="Proteomes" id="UP000228689"/>
    </source>
</evidence>
<sequence>MKLLIGLGNPGKQYDQTRHNIGFMVLDNLAGKNKWHTSKKANALYLWQEIADQEVELFKPQTFMNASGLAVALAMKKHNLEPKDIIVIHDDKDLLLGDIRTQTDRSAAGHNGIKSIIEHLGTQDFTRIRIGIASDNPRKMSDTSKFVLNRFGMFEKMKVKKAIDQAIEEIKKLI</sequence>
<evidence type="ECO:0000256" key="6">
    <source>
        <dbReference type="ARBA" id="ARBA00050038"/>
    </source>
</evidence>
<evidence type="ECO:0000256" key="9">
    <source>
        <dbReference type="RuleBase" id="RU004320"/>
    </source>
</evidence>
<dbReference type="Gene3D" id="3.40.50.1470">
    <property type="entry name" value="Peptidyl-tRNA hydrolase"/>
    <property type="match status" value="1"/>
</dbReference>
<evidence type="ECO:0000256" key="2">
    <source>
        <dbReference type="ARBA" id="ARBA00022555"/>
    </source>
</evidence>
<comment type="catalytic activity">
    <reaction evidence="7 8">
        <text>an N-acyl-L-alpha-aminoacyl-tRNA + H2O = an N-acyl-L-amino acid + a tRNA + H(+)</text>
        <dbReference type="Rhea" id="RHEA:54448"/>
        <dbReference type="Rhea" id="RHEA-COMP:10123"/>
        <dbReference type="Rhea" id="RHEA-COMP:13883"/>
        <dbReference type="ChEBI" id="CHEBI:15377"/>
        <dbReference type="ChEBI" id="CHEBI:15378"/>
        <dbReference type="ChEBI" id="CHEBI:59874"/>
        <dbReference type="ChEBI" id="CHEBI:78442"/>
        <dbReference type="ChEBI" id="CHEBI:138191"/>
        <dbReference type="EC" id="3.1.1.29"/>
    </reaction>
</comment>
<feature type="active site" description="Proton acceptor" evidence="7">
    <location>
        <position position="19"/>
    </location>
</feature>
<dbReference type="EMBL" id="PFMC01000018">
    <property type="protein sequence ID" value="PIY95290.1"/>
    <property type="molecule type" value="Genomic_DNA"/>
</dbReference>
<dbReference type="PANTHER" id="PTHR17224">
    <property type="entry name" value="PEPTIDYL-TRNA HYDROLASE"/>
    <property type="match status" value="1"/>
</dbReference>
<dbReference type="GO" id="GO:0006515">
    <property type="term" value="P:protein quality control for misfolded or incompletely synthesized proteins"/>
    <property type="evidence" value="ECO:0007669"/>
    <property type="project" value="UniProtKB-UniRule"/>
</dbReference>
<feature type="binding site" evidence="7">
    <location>
        <position position="111"/>
    </location>
    <ligand>
        <name>tRNA</name>
        <dbReference type="ChEBI" id="CHEBI:17843"/>
    </ligand>
</feature>
<dbReference type="InterPro" id="IPR018171">
    <property type="entry name" value="Pept_tRNA_hydro_CS"/>
</dbReference>
<dbReference type="PANTHER" id="PTHR17224:SF1">
    <property type="entry name" value="PEPTIDYL-TRNA HYDROLASE"/>
    <property type="match status" value="1"/>
</dbReference>
<evidence type="ECO:0000256" key="1">
    <source>
        <dbReference type="ARBA" id="ARBA00013260"/>
    </source>
</evidence>
<keyword evidence="7" id="KW-0963">Cytoplasm</keyword>
<evidence type="ECO:0000256" key="7">
    <source>
        <dbReference type="HAMAP-Rule" id="MF_00083"/>
    </source>
</evidence>
<gene>
    <name evidence="7" type="primary">pth</name>
    <name evidence="10" type="ORF">COY67_00735</name>
</gene>
<keyword evidence="3 7" id="KW-0378">Hydrolase</keyword>
<dbReference type="CDD" id="cd00462">
    <property type="entry name" value="PTH"/>
    <property type="match status" value="1"/>
</dbReference>
<accession>A0A2M7REV1</accession>
<dbReference type="GO" id="GO:0004045">
    <property type="term" value="F:peptidyl-tRNA hydrolase activity"/>
    <property type="evidence" value="ECO:0007669"/>
    <property type="project" value="UniProtKB-UniRule"/>
</dbReference>
<keyword evidence="4 7" id="KW-0694">RNA-binding</keyword>
<dbReference type="GO" id="GO:0005737">
    <property type="term" value="C:cytoplasm"/>
    <property type="evidence" value="ECO:0007669"/>
    <property type="project" value="UniProtKB-SubCell"/>
</dbReference>
<dbReference type="Proteomes" id="UP000228689">
    <property type="component" value="Unassembled WGS sequence"/>
</dbReference>
<comment type="subunit">
    <text evidence="7">Monomer.</text>
</comment>